<name>A0A5N5QG55_9AGAM</name>
<keyword evidence="2" id="KW-1185">Reference proteome</keyword>
<sequence length="1046" mass="120199">MATTEMTIEPETPNLQYTKREYMIRLVGRIPRRARTVPDEAKDGKPKHPLKFKLQGTVLSAVDATMPHVAAMYALGRLLDSIREPFNASVIRAEMNALRSRYEIDTPLEYYEMWKKETDAMKDIDPLVKELAYDVASTRNLIPRCPYLSQLIFKSFSIGNRPVHWPREREDSLGRNPENNVRGRSGTDIFCMSIQLLRKERHFSTLQPRYAFIEDRDIIRCTSARRNSNRSNKPLRIFNAREHAYRFMIPESESFPDSKRFGEQPWTRHLRGARQSLTERWVPITPTQELKSDPEYMALDESRMKRAREHPAVVRLRDFGWLRVEDVIKPDGSALLQDIWRYTYDHDIGDYYHREVVEILAKDPRGIVVERSEALDDEIDHPAPLEVEYSFFRLQELPLVSTPSLRWASFRALGKVTGKTQGILSFLDRMDGNITFLALKTRLAQILWEHSSLGGTGLYDAAYRWLQRKYSNPQSKPDDDYDSNLAYDYDSTESSLGASEDDEWIWWIILYQGLCYRDSVAKERKRRNASKEPADRLTDFIIMPELNDFYGKGEFPGHAMGDVAHPAFDISHFVRVREHVILRALKIWAEQIWLPDLDSQDWDLPVGNRTSVPLRTLNVSGCQFVTRNTIRKALEIAPTIRRIIMIGCPSFSNVDLMVLSLDGTLNHVDCILTSESIRGPFENPEEKKSRSEEAYNQAMQLVPQAPDVKTQAALDSVPGVFFNSFKDFKFKYSDSVMKAYFHDGGYLRAPSHTFALPPSLTFDAETHRAVCGPPRFSVVLATYALHSVPVTGAGFPHVPIDTGLNGIGTSGSGLSSIWRGIIDLLEFLGNPYLRNVQRWNAINWSMVVKCCFSGPGKKWGEKSGLEGGGEFYGFPAYFKGGFGQANEEWIFAYQFRDVIARIQTCWANSMTTFVYPESSSQDCWAFIRYGRDANPLSHEIPTLVLYTVREFRQAVCPDIPILEDEAMWINRAEDVLKNGTWHRSYPIVNWETDREMARKEDPDWEHLRVAADRLTKPKFMKEVPHELMLLVERMAACQMNQGADVF</sequence>
<gene>
    <name evidence="1" type="ORF">CTheo_5968</name>
</gene>
<evidence type="ECO:0000313" key="1">
    <source>
        <dbReference type="EMBL" id="KAB5590599.1"/>
    </source>
</evidence>
<keyword evidence="1" id="KW-0378">Hydrolase</keyword>
<keyword evidence="1" id="KW-0269">Exonuclease</keyword>
<protein>
    <submittedName>
        <fullName evidence="1">Exonuclease V subunit beta</fullName>
    </submittedName>
</protein>
<accession>A0A5N5QG55</accession>
<comment type="caution">
    <text evidence="1">The sequence shown here is derived from an EMBL/GenBank/DDBJ whole genome shotgun (WGS) entry which is preliminary data.</text>
</comment>
<proteinExistence type="predicted"/>
<organism evidence="1 2">
    <name type="scientific">Ceratobasidium theobromae</name>
    <dbReference type="NCBI Taxonomy" id="1582974"/>
    <lineage>
        <taxon>Eukaryota</taxon>
        <taxon>Fungi</taxon>
        <taxon>Dikarya</taxon>
        <taxon>Basidiomycota</taxon>
        <taxon>Agaricomycotina</taxon>
        <taxon>Agaricomycetes</taxon>
        <taxon>Cantharellales</taxon>
        <taxon>Ceratobasidiaceae</taxon>
        <taxon>Ceratobasidium</taxon>
    </lineage>
</organism>
<reference evidence="1 2" key="1">
    <citation type="journal article" date="2019" name="Fungal Biol. Biotechnol.">
        <title>Draft genome sequence of fastidious pathogen Ceratobasidium theobromae, which causes vascular-streak dieback in Theobroma cacao.</title>
        <authorList>
            <person name="Ali S.S."/>
            <person name="Asman A."/>
            <person name="Shao J."/>
            <person name="Firmansyah A.P."/>
            <person name="Susilo A.W."/>
            <person name="Rosmana A."/>
            <person name="McMahon P."/>
            <person name="Junaid M."/>
            <person name="Guest D."/>
            <person name="Kheng T.Y."/>
            <person name="Meinhardt L.W."/>
            <person name="Bailey B.A."/>
        </authorList>
    </citation>
    <scope>NUCLEOTIDE SEQUENCE [LARGE SCALE GENOMIC DNA]</scope>
    <source>
        <strain evidence="1 2">CT2</strain>
    </source>
</reference>
<dbReference type="Proteomes" id="UP000383932">
    <property type="component" value="Unassembled WGS sequence"/>
</dbReference>
<dbReference type="GO" id="GO:0004527">
    <property type="term" value="F:exonuclease activity"/>
    <property type="evidence" value="ECO:0007669"/>
    <property type="project" value="UniProtKB-KW"/>
</dbReference>
<dbReference type="EMBL" id="SSOP01000158">
    <property type="protein sequence ID" value="KAB5590599.1"/>
    <property type="molecule type" value="Genomic_DNA"/>
</dbReference>
<dbReference type="OrthoDB" id="3233868at2759"/>
<dbReference type="AlphaFoldDB" id="A0A5N5QG55"/>
<evidence type="ECO:0000313" key="2">
    <source>
        <dbReference type="Proteomes" id="UP000383932"/>
    </source>
</evidence>
<keyword evidence="1" id="KW-0540">Nuclease</keyword>